<organism evidence="9 10">
    <name type="scientific">Microthyrium microscopicum</name>
    <dbReference type="NCBI Taxonomy" id="703497"/>
    <lineage>
        <taxon>Eukaryota</taxon>
        <taxon>Fungi</taxon>
        <taxon>Dikarya</taxon>
        <taxon>Ascomycota</taxon>
        <taxon>Pezizomycotina</taxon>
        <taxon>Dothideomycetes</taxon>
        <taxon>Dothideomycetes incertae sedis</taxon>
        <taxon>Microthyriales</taxon>
        <taxon>Microthyriaceae</taxon>
        <taxon>Microthyrium</taxon>
    </lineage>
</organism>
<feature type="transmembrane region" description="Helical" evidence="7">
    <location>
        <begin position="44"/>
        <end position="67"/>
    </location>
</feature>
<sequence length="372" mass="41589">MPHQTFDTAALQHTSIVFIILTWIAVCARCYTRLRIKQFTLDDGVMIATLGLFTCYCAVLVAIYDIAGHAWALQMVETLSDMKRVVHLIRVSECLYIMTMIFLKLALALFFLKLVVEAWQRAIIYTVLVTYIGFSMAYFFFVIFQCRATNIIKVLVLMMAGKCSNGKAALFMNYTHAILNSVTDWICSLVPIIFINKSTLPLRVKWASVGLISLAAIGSVASLVRIFYVKSVMHPQEDFFINTKYLAIWSTIEPGVGIVVASLATLRPLFARCFATTVTAMRKLSVVGGTLLLSEKEKEKMGDTIQHTTTSKTDHVVTTTVTEEIEHPERAKMAREEQRDSEESADIDIDIDSPYVSGGLMRFPTTSAVSDV</sequence>
<evidence type="ECO:0000256" key="6">
    <source>
        <dbReference type="SAM" id="MobiDB-lite"/>
    </source>
</evidence>
<feature type="region of interest" description="Disordered" evidence="6">
    <location>
        <begin position="321"/>
        <end position="372"/>
    </location>
</feature>
<dbReference type="InterPro" id="IPR049326">
    <property type="entry name" value="Rhodopsin_dom_fungi"/>
</dbReference>
<evidence type="ECO:0000256" key="2">
    <source>
        <dbReference type="ARBA" id="ARBA00022692"/>
    </source>
</evidence>
<feature type="transmembrane region" description="Helical" evidence="7">
    <location>
        <begin position="248"/>
        <end position="266"/>
    </location>
</feature>
<comment type="subcellular location">
    <subcellularLocation>
        <location evidence="1">Membrane</location>
        <topology evidence="1">Multi-pass membrane protein</topology>
    </subcellularLocation>
</comment>
<accession>A0A6A6UEW6</accession>
<feature type="transmembrane region" description="Helical" evidence="7">
    <location>
        <begin position="174"/>
        <end position="194"/>
    </location>
</feature>
<dbReference type="InterPro" id="IPR052337">
    <property type="entry name" value="SAT4-like"/>
</dbReference>
<name>A0A6A6UEW6_9PEZI</name>
<comment type="similarity">
    <text evidence="5">Belongs to the SAT4 family.</text>
</comment>
<evidence type="ECO:0000256" key="7">
    <source>
        <dbReference type="SAM" id="Phobius"/>
    </source>
</evidence>
<proteinExistence type="inferred from homology"/>
<dbReference type="AlphaFoldDB" id="A0A6A6UEW6"/>
<dbReference type="OrthoDB" id="4682787at2759"/>
<evidence type="ECO:0000256" key="5">
    <source>
        <dbReference type="ARBA" id="ARBA00038359"/>
    </source>
</evidence>
<keyword evidence="2 7" id="KW-0812">Transmembrane</keyword>
<dbReference type="Proteomes" id="UP000799302">
    <property type="component" value="Unassembled WGS sequence"/>
</dbReference>
<feature type="compositionally biased region" description="Basic and acidic residues" evidence="6">
    <location>
        <begin position="324"/>
        <end position="342"/>
    </location>
</feature>
<feature type="transmembrane region" description="Helical" evidence="7">
    <location>
        <begin position="206"/>
        <end position="228"/>
    </location>
</feature>
<keyword evidence="4 7" id="KW-0472">Membrane</keyword>
<gene>
    <name evidence="9" type="ORF">BT63DRAFT_227240</name>
</gene>
<keyword evidence="3 7" id="KW-1133">Transmembrane helix</keyword>
<feature type="domain" description="Rhodopsin" evidence="8">
    <location>
        <begin position="28"/>
        <end position="272"/>
    </location>
</feature>
<evidence type="ECO:0000256" key="1">
    <source>
        <dbReference type="ARBA" id="ARBA00004141"/>
    </source>
</evidence>
<keyword evidence="10" id="KW-1185">Reference proteome</keyword>
<reference evidence="9" key="1">
    <citation type="journal article" date="2020" name="Stud. Mycol.">
        <title>101 Dothideomycetes genomes: a test case for predicting lifestyles and emergence of pathogens.</title>
        <authorList>
            <person name="Haridas S."/>
            <person name="Albert R."/>
            <person name="Binder M."/>
            <person name="Bloem J."/>
            <person name="Labutti K."/>
            <person name="Salamov A."/>
            <person name="Andreopoulos B."/>
            <person name="Baker S."/>
            <person name="Barry K."/>
            <person name="Bills G."/>
            <person name="Bluhm B."/>
            <person name="Cannon C."/>
            <person name="Castanera R."/>
            <person name="Culley D."/>
            <person name="Daum C."/>
            <person name="Ezra D."/>
            <person name="Gonzalez J."/>
            <person name="Henrissat B."/>
            <person name="Kuo A."/>
            <person name="Liang C."/>
            <person name="Lipzen A."/>
            <person name="Lutzoni F."/>
            <person name="Magnuson J."/>
            <person name="Mondo S."/>
            <person name="Nolan M."/>
            <person name="Ohm R."/>
            <person name="Pangilinan J."/>
            <person name="Park H.-J."/>
            <person name="Ramirez L."/>
            <person name="Alfaro M."/>
            <person name="Sun H."/>
            <person name="Tritt A."/>
            <person name="Yoshinaga Y."/>
            <person name="Zwiers L.-H."/>
            <person name="Turgeon B."/>
            <person name="Goodwin S."/>
            <person name="Spatafora J."/>
            <person name="Crous P."/>
            <person name="Grigoriev I."/>
        </authorList>
    </citation>
    <scope>NUCLEOTIDE SEQUENCE</scope>
    <source>
        <strain evidence="9">CBS 115976</strain>
    </source>
</reference>
<evidence type="ECO:0000313" key="10">
    <source>
        <dbReference type="Proteomes" id="UP000799302"/>
    </source>
</evidence>
<feature type="transmembrane region" description="Helical" evidence="7">
    <location>
        <begin position="87"/>
        <end position="111"/>
    </location>
</feature>
<feature type="transmembrane region" description="Helical" evidence="7">
    <location>
        <begin position="123"/>
        <end position="144"/>
    </location>
</feature>
<dbReference type="EMBL" id="MU004234">
    <property type="protein sequence ID" value="KAF2669983.1"/>
    <property type="molecule type" value="Genomic_DNA"/>
</dbReference>
<evidence type="ECO:0000256" key="3">
    <source>
        <dbReference type="ARBA" id="ARBA00022989"/>
    </source>
</evidence>
<evidence type="ECO:0000313" key="9">
    <source>
        <dbReference type="EMBL" id="KAF2669983.1"/>
    </source>
</evidence>
<dbReference type="PANTHER" id="PTHR33048">
    <property type="entry name" value="PTH11-LIKE INTEGRAL MEMBRANE PROTEIN (AFU_ORTHOLOGUE AFUA_5G11245)"/>
    <property type="match status" value="1"/>
</dbReference>
<dbReference type="GO" id="GO:0016020">
    <property type="term" value="C:membrane"/>
    <property type="evidence" value="ECO:0007669"/>
    <property type="project" value="UniProtKB-SubCell"/>
</dbReference>
<dbReference type="PANTHER" id="PTHR33048:SF96">
    <property type="entry name" value="INTEGRAL MEMBRANE PROTEIN"/>
    <property type="match status" value="1"/>
</dbReference>
<evidence type="ECO:0000259" key="8">
    <source>
        <dbReference type="Pfam" id="PF20684"/>
    </source>
</evidence>
<dbReference type="Pfam" id="PF20684">
    <property type="entry name" value="Fung_rhodopsin"/>
    <property type="match status" value="1"/>
</dbReference>
<protein>
    <recommendedName>
        <fullName evidence="8">Rhodopsin domain-containing protein</fullName>
    </recommendedName>
</protein>
<evidence type="ECO:0000256" key="4">
    <source>
        <dbReference type="ARBA" id="ARBA00023136"/>
    </source>
</evidence>
<feature type="transmembrane region" description="Helical" evidence="7">
    <location>
        <begin position="12"/>
        <end position="32"/>
    </location>
</feature>